<dbReference type="Proteomes" id="UP001597145">
    <property type="component" value="Unassembled WGS sequence"/>
</dbReference>
<sequence>MTFADKFTHKAQELRGRIKRNTGEVTGDRRLQADGRADEVKGKLKQAFEKIKDAFRRWGARRRPRQH</sequence>
<evidence type="ECO:0000256" key="2">
    <source>
        <dbReference type="SAM" id="MobiDB-lite"/>
    </source>
</evidence>
<comment type="similarity">
    <text evidence="1">Belongs to the UPF0337 (CsbD) family.</text>
</comment>
<accession>A0ABW4FU34</accession>
<dbReference type="RefSeq" id="WP_343973918.1">
    <property type="nucleotide sequence ID" value="NZ_BAAAJG010000005.1"/>
</dbReference>
<dbReference type="SUPFAM" id="SSF69047">
    <property type="entry name" value="Hypothetical protein YjbJ"/>
    <property type="match status" value="1"/>
</dbReference>
<feature type="domain" description="CsbD-like" evidence="3">
    <location>
        <begin position="5"/>
        <end position="56"/>
    </location>
</feature>
<feature type="compositionally biased region" description="Basic and acidic residues" evidence="2">
    <location>
        <begin position="26"/>
        <end position="37"/>
    </location>
</feature>
<keyword evidence="5" id="KW-1185">Reference proteome</keyword>
<feature type="region of interest" description="Disordered" evidence="2">
    <location>
        <begin position="18"/>
        <end position="37"/>
    </location>
</feature>
<dbReference type="Gene3D" id="1.10.1470.10">
    <property type="entry name" value="YjbJ"/>
    <property type="match status" value="1"/>
</dbReference>
<name>A0ABW4FU34_9PSEU</name>
<evidence type="ECO:0000313" key="5">
    <source>
        <dbReference type="Proteomes" id="UP001597145"/>
    </source>
</evidence>
<evidence type="ECO:0000256" key="1">
    <source>
        <dbReference type="ARBA" id="ARBA00009129"/>
    </source>
</evidence>
<dbReference type="Pfam" id="PF05532">
    <property type="entry name" value="CsbD"/>
    <property type="match status" value="1"/>
</dbReference>
<organism evidence="4 5">
    <name type="scientific">Pseudonocardia aurantiaca</name>
    <dbReference type="NCBI Taxonomy" id="75290"/>
    <lineage>
        <taxon>Bacteria</taxon>
        <taxon>Bacillati</taxon>
        <taxon>Actinomycetota</taxon>
        <taxon>Actinomycetes</taxon>
        <taxon>Pseudonocardiales</taxon>
        <taxon>Pseudonocardiaceae</taxon>
        <taxon>Pseudonocardia</taxon>
    </lineage>
</organism>
<dbReference type="InterPro" id="IPR008462">
    <property type="entry name" value="CsbD"/>
</dbReference>
<protein>
    <submittedName>
        <fullName evidence="4">CsbD family protein</fullName>
    </submittedName>
</protein>
<evidence type="ECO:0000259" key="3">
    <source>
        <dbReference type="Pfam" id="PF05532"/>
    </source>
</evidence>
<comment type="caution">
    <text evidence="4">The sequence shown here is derived from an EMBL/GenBank/DDBJ whole genome shotgun (WGS) entry which is preliminary data.</text>
</comment>
<proteinExistence type="inferred from homology"/>
<evidence type="ECO:0000313" key="4">
    <source>
        <dbReference type="EMBL" id="MFD1534032.1"/>
    </source>
</evidence>
<gene>
    <name evidence="4" type="ORF">ACFSCY_31905</name>
</gene>
<reference evidence="5" key="1">
    <citation type="journal article" date="2019" name="Int. J. Syst. Evol. Microbiol.">
        <title>The Global Catalogue of Microorganisms (GCM) 10K type strain sequencing project: providing services to taxonomists for standard genome sequencing and annotation.</title>
        <authorList>
            <consortium name="The Broad Institute Genomics Platform"/>
            <consortium name="The Broad Institute Genome Sequencing Center for Infectious Disease"/>
            <person name="Wu L."/>
            <person name="Ma J."/>
        </authorList>
    </citation>
    <scope>NUCLEOTIDE SEQUENCE [LARGE SCALE GENOMIC DNA]</scope>
    <source>
        <strain evidence="5">JCM 12165</strain>
    </source>
</reference>
<dbReference type="EMBL" id="JBHUCP010000028">
    <property type="protein sequence ID" value="MFD1534032.1"/>
    <property type="molecule type" value="Genomic_DNA"/>
</dbReference>
<dbReference type="InterPro" id="IPR036629">
    <property type="entry name" value="YjbJ_sf"/>
</dbReference>